<dbReference type="AlphaFoldDB" id="A0A1I3N3Z3"/>
<dbReference type="InterPro" id="IPR005184">
    <property type="entry name" value="DUF306_Meta_HslJ"/>
</dbReference>
<dbReference type="PANTHER" id="PTHR35535:SF2">
    <property type="entry name" value="DUF306 DOMAIN-CONTAINING PROTEIN"/>
    <property type="match status" value="1"/>
</dbReference>
<sequence>MVKIFNLIAIAALLSGCKTGDAAQEAVQAELRGSWEITDLRGNKPKTIKPVRIEFSENNRVNGFLGCNTVRGTYMADTKNQRIKLNGLATTRMTCPDQNFENEMTKALEDAANFIFEDGKLMLSGEDRSPLATFKKISHPEVTNKYWKLVQLDGKAVTMEASQQQEQYFILRSDGTVNGFAGCNNFTGAYQINEGNRIRFDENMAATMRACPDLGFNERGFLEVFRLAESYTVSGDTLHLIVGKRMPLAVFEAVYF</sequence>
<reference evidence="3" key="1">
    <citation type="submission" date="2016-10" db="EMBL/GenBank/DDBJ databases">
        <authorList>
            <person name="Varghese N."/>
            <person name="Submissions S."/>
        </authorList>
    </citation>
    <scope>NUCLEOTIDE SEQUENCE [LARGE SCALE GENOMIC DNA]</scope>
    <source>
        <strain evidence="3">DSM 22251</strain>
    </source>
</reference>
<organism evidence="2 3">
    <name type="scientific">Kaistella treverensis</name>
    <dbReference type="NCBI Taxonomy" id="631455"/>
    <lineage>
        <taxon>Bacteria</taxon>
        <taxon>Pseudomonadati</taxon>
        <taxon>Bacteroidota</taxon>
        <taxon>Flavobacteriia</taxon>
        <taxon>Flavobacteriales</taxon>
        <taxon>Weeksellaceae</taxon>
        <taxon>Chryseobacterium group</taxon>
        <taxon>Kaistella</taxon>
    </lineage>
</organism>
<dbReference type="Pfam" id="PF03724">
    <property type="entry name" value="META"/>
    <property type="match status" value="2"/>
</dbReference>
<dbReference type="Gene3D" id="2.40.128.270">
    <property type="match status" value="2"/>
</dbReference>
<dbReference type="Proteomes" id="UP000242560">
    <property type="component" value="Unassembled WGS sequence"/>
</dbReference>
<evidence type="ECO:0000259" key="1">
    <source>
        <dbReference type="Pfam" id="PF03724"/>
    </source>
</evidence>
<evidence type="ECO:0000313" key="3">
    <source>
        <dbReference type="Proteomes" id="UP000242560"/>
    </source>
</evidence>
<gene>
    <name evidence="2" type="ORF">SAMN05421638_1962</name>
</gene>
<name>A0A1I3N3Z3_9FLAO</name>
<dbReference type="EMBL" id="FORQ01000003">
    <property type="protein sequence ID" value="SFJ03745.1"/>
    <property type="molecule type" value="Genomic_DNA"/>
</dbReference>
<dbReference type="PANTHER" id="PTHR35535">
    <property type="entry name" value="HEAT SHOCK PROTEIN HSLJ"/>
    <property type="match status" value="1"/>
</dbReference>
<proteinExistence type="predicted"/>
<accession>A0A1I3N3Z3</accession>
<evidence type="ECO:0000313" key="2">
    <source>
        <dbReference type="EMBL" id="SFJ03745.1"/>
    </source>
</evidence>
<keyword evidence="2" id="KW-0346">Stress response</keyword>
<keyword evidence="3" id="KW-1185">Reference proteome</keyword>
<dbReference type="PROSITE" id="PS51257">
    <property type="entry name" value="PROKAR_LIPOPROTEIN"/>
    <property type="match status" value="1"/>
</dbReference>
<dbReference type="InterPro" id="IPR053147">
    <property type="entry name" value="Hsp_HslJ-like"/>
</dbReference>
<feature type="domain" description="DUF306" evidence="1">
    <location>
        <begin position="141"/>
        <end position="251"/>
    </location>
</feature>
<dbReference type="InterPro" id="IPR038670">
    <property type="entry name" value="HslJ-like_sf"/>
</dbReference>
<feature type="domain" description="DUF306" evidence="1">
    <location>
        <begin position="30"/>
        <end position="135"/>
    </location>
</feature>
<protein>
    <submittedName>
        <fullName evidence="2">Heat shock protein HslJ</fullName>
    </submittedName>
</protein>